<reference evidence="1 2" key="1">
    <citation type="submission" date="2017-11" db="EMBL/GenBank/DDBJ databases">
        <title>De-novo sequencing of pomegranate (Punica granatum L.) genome.</title>
        <authorList>
            <person name="Akparov Z."/>
            <person name="Amiraslanov A."/>
            <person name="Hajiyeva S."/>
            <person name="Abbasov M."/>
            <person name="Kaur K."/>
            <person name="Hamwieh A."/>
            <person name="Solovyev V."/>
            <person name="Salamov A."/>
            <person name="Braich B."/>
            <person name="Kosarev P."/>
            <person name="Mahmoud A."/>
            <person name="Hajiyev E."/>
            <person name="Babayeva S."/>
            <person name="Izzatullayeva V."/>
            <person name="Mammadov A."/>
            <person name="Mammadov A."/>
            <person name="Sharifova S."/>
            <person name="Ojaghi J."/>
            <person name="Eynullazada K."/>
            <person name="Bayramov B."/>
            <person name="Abdulazimova A."/>
            <person name="Shahmuradov I."/>
        </authorList>
    </citation>
    <scope>NUCLEOTIDE SEQUENCE [LARGE SCALE GENOMIC DNA]</scope>
    <source>
        <strain evidence="2">cv. AG2017</strain>
        <tissue evidence="1">Leaf</tissue>
    </source>
</reference>
<dbReference type="AlphaFoldDB" id="A0A2I0IN81"/>
<evidence type="ECO:0000313" key="2">
    <source>
        <dbReference type="Proteomes" id="UP000233551"/>
    </source>
</evidence>
<protein>
    <submittedName>
        <fullName evidence="1">Uncharacterized protein</fullName>
    </submittedName>
</protein>
<sequence>MGVVLVFSSSVAASTVNLEDSSTSWRNIGFGLVDGRGSTSAIEEGGGQIEGWAISGHCPRIRFLEAFHNSDNLHWGGGSWRTSLEVWWAFSELHRGAIAGSGAPIA</sequence>
<proteinExistence type="predicted"/>
<name>A0A2I0IN81_PUNGR</name>
<organism evidence="1 2">
    <name type="scientific">Punica granatum</name>
    <name type="common">Pomegranate</name>
    <dbReference type="NCBI Taxonomy" id="22663"/>
    <lineage>
        <taxon>Eukaryota</taxon>
        <taxon>Viridiplantae</taxon>
        <taxon>Streptophyta</taxon>
        <taxon>Embryophyta</taxon>
        <taxon>Tracheophyta</taxon>
        <taxon>Spermatophyta</taxon>
        <taxon>Magnoliopsida</taxon>
        <taxon>eudicotyledons</taxon>
        <taxon>Gunneridae</taxon>
        <taxon>Pentapetalae</taxon>
        <taxon>rosids</taxon>
        <taxon>malvids</taxon>
        <taxon>Myrtales</taxon>
        <taxon>Lythraceae</taxon>
        <taxon>Punica</taxon>
    </lineage>
</organism>
<dbReference type="EMBL" id="PGOL01002823">
    <property type="protein sequence ID" value="PKI44826.1"/>
    <property type="molecule type" value="Genomic_DNA"/>
</dbReference>
<evidence type="ECO:0000313" key="1">
    <source>
        <dbReference type="EMBL" id="PKI44826.1"/>
    </source>
</evidence>
<keyword evidence="2" id="KW-1185">Reference proteome</keyword>
<accession>A0A2I0IN81</accession>
<comment type="caution">
    <text evidence="1">The sequence shown here is derived from an EMBL/GenBank/DDBJ whole genome shotgun (WGS) entry which is preliminary data.</text>
</comment>
<dbReference type="Proteomes" id="UP000233551">
    <property type="component" value="Unassembled WGS sequence"/>
</dbReference>
<gene>
    <name evidence="1" type="ORF">CRG98_034774</name>
</gene>